<keyword evidence="2" id="KW-1185">Reference proteome</keyword>
<sequence>MRVFPAIVLFGEQTFLDVEASFLPNHLCQGGVPLCEGFLLSGAYRLGIFRVSLGPIDGDFYVCLFAGTLGMPHGKDLVAGSILSERRVFAMFSNVFSMLVALDSAESALMHLKLVALSCMAAGIGSGCRVDNWSCDLYSLRLLVQVMCHLVMALGDSGDSSTKYAATSLKRHFFNLLDWFLMAMSVFHHLLKHFFLCYLCNISDEVLGSSSELLFQVLHLALLDEAWRIEGHLALLDEGWRIHFSPYDMPSWKGKPFFRPFRPYPGESPGCQVGVLTPMVMARFFCDLCSGLARLLGRSELIIFA</sequence>
<accession>A0A834XBU2</accession>
<gene>
    <name evidence="1" type="ORF">G2W53_003865</name>
</gene>
<organism evidence="1 2">
    <name type="scientific">Senna tora</name>
    <dbReference type="NCBI Taxonomy" id="362788"/>
    <lineage>
        <taxon>Eukaryota</taxon>
        <taxon>Viridiplantae</taxon>
        <taxon>Streptophyta</taxon>
        <taxon>Embryophyta</taxon>
        <taxon>Tracheophyta</taxon>
        <taxon>Spermatophyta</taxon>
        <taxon>Magnoliopsida</taxon>
        <taxon>eudicotyledons</taxon>
        <taxon>Gunneridae</taxon>
        <taxon>Pentapetalae</taxon>
        <taxon>rosids</taxon>
        <taxon>fabids</taxon>
        <taxon>Fabales</taxon>
        <taxon>Fabaceae</taxon>
        <taxon>Caesalpinioideae</taxon>
        <taxon>Cassia clade</taxon>
        <taxon>Senna</taxon>
    </lineage>
</organism>
<comment type="caution">
    <text evidence="1">The sequence shown here is derived from an EMBL/GenBank/DDBJ whole genome shotgun (WGS) entry which is preliminary data.</text>
</comment>
<proteinExistence type="predicted"/>
<dbReference type="AlphaFoldDB" id="A0A834XBU2"/>
<dbReference type="Proteomes" id="UP000634136">
    <property type="component" value="Unassembled WGS sequence"/>
</dbReference>
<name>A0A834XBU2_9FABA</name>
<dbReference type="EMBL" id="JAAIUW010000002">
    <property type="protein sequence ID" value="KAF7841567.1"/>
    <property type="molecule type" value="Genomic_DNA"/>
</dbReference>
<reference evidence="1" key="1">
    <citation type="submission" date="2020-09" db="EMBL/GenBank/DDBJ databases">
        <title>Genome-Enabled Discovery of Anthraquinone Biosynthesis in Senna tora.</title>
        <authorList>
            <person name="Kang S.-H."/>
            <person name="Pandey R.P."/>
            <person name="Lee C.-M."/>
            <person name="Sim J.-S."/>
            <person name="Jeong J.-T."/>
            <person name="Choi B.-S."/>
            <person name="Jung M."/>
            <person name="Ginzburg D."/>
            <person name="Zhao K."/>
            <person name="Won S.Y."/>
            <person name="Oh T.-J."/>
            <person name="Yu Y."/>
            <person name="Kim N.-H."/>
            <person name="Lee O.R."/>
            <person name="Lee T.-H."/>
            <person name="Bashyal P."/>
            <person name="Kim T.-S."/>
            <person name="Lee W.-H."/>
            <person name="Kawkins C."/>
            <person name="Kim C.-K."/>
            <person name="Kim J.S."/>
            <person name="Ahn B.O."/>
            <person name="Rhee S.Y."/>
            <person name="Sohng J.K."/>
        </authorList>
    </citation>
    <scope>NUCLEOTIDE SEQUENCE</scope>
    <source>
        <tissue evidence="1">Leaf</tissue>
    </source>
</reference>
<evidence type="ECO:0000313" key="2">
    <source>
        <dbReference type="Proteomes" id="UP000634136"/>
    </source>
</evidence>
<evidence type="ECO:0000313" key="1">
    <source>
        <dbReference type="EMBL" id="KAF7841567.1"/>
    </source>
</evidence>
<protein>
    <submittedName>
        <fullName evidence="1">Uncharacterized protein</fullName>
    </submittedName>
</protein>